<dbReference type="EMBL" id="CM046400">
    <property type="protein sequence ID" value="KAI8524829.1"/>
    <property type="molecule type" value="Genomic_DNA"/>
</dbReference>
<keyword evidence="2" id="KW-1185">Reference proteome</keyword>
<evidence type="ECO:0000313" key="2">
    <source>
        <dbReference type="Proteomes" id="UP001062846"/>
    </source>
</evidence>
<name>A0ACC0L929_RHOML</name>
<accession>A0ACC0L929</accession>
<protein>
    <submittedName>
        <fullName evidence="1">Uncharacterized protein</fullName>
    </submittedName>
</protein>
<organism evidence="1 2">
    <name type="scientific">Rhododendron molle</name>
    <name type="common">Chinese azalea</name>
    <name type="synonym">Azalea mollis</name>
    <dbReference type="NCBI Taxonomy" id="49168"/>
    <lineage>
        <taxon>Eukaryota</taxon>
        <taxon>Viridiplantae</taxon>
        <taxon>Streptophyta</taxon>
        <taxon>Embryophyta</taxon>
        <taxon>Tracheophyta</taxon>
        <taxon>Spermatophyta</taxon>
        <taxon>Magnoliopsida</taxon>
        <taxon>eudicotyledons</taxon>
        <taxon>Gunneridae</taxon>
        <taxon>Pentapetalae</taxon>
        <taxon>asterids</taxon>
        <taxon>Ericales</taxon>
        <taxon>Ericaceae</taxon>
        <taxon>Ericoideae</taxon>
        <taxon>Rhodoreae</taxon>
        <taxon>Rhododendron</taxon>
    </lineage>
</organism>
<evidence type="ECO:0000313" key="1">
    <source>
        <dbReference type="EMBL" id="KAI8524829.1"/>
    </source>
</evidence>
<reference evidence="1" key="1">
    <citation type="submission" date="2022-02" db="EMBL/GenBank/DDBJ databases">
        <title>Plant Genome Project.</title>
        <authorList>
            <person name="Zhang R.-G."/>
        </authorList>
    </citation>
    <scope>NUCLEOTIDE SEQUENCE</scope>
    <source>
        <strain evidence="1">AT1</strain>
    </source>
</reference>
<dbReference type="Proteomes" id="UP001062846">
    <property type="component" value="Chromosome 13"/>
</dbReference>
<proteinExistence type="predicted"/>
<sequence length="89" mass="10143">MLSLDCWKSGLQYDESDGIISSKSGNKGNKRNHSSHVEERFPKDSICPHQKVCTGLQQIRLQDKSNPNSRFFLLAFAQTKTDRISTKQM</sequence>
<gene>
    <name evidence="1" type="ORF">RHMOL_Rhmol13G0180300</name>
</gene>
<comment type="caution">
    <text evidence="1">The sequence shown here is derived from an EMBL/GenBank/DDBJ whole genome shotgun (WGS) entry which is preliminary data.</text>
</comment>